<keyword evidence="4 7" id="KW-1133">Transmembrane helix</keyword>
<keyword evidence="3 7" id="KW-0812">Transmembrane</keyword>
<accession>G0QMP0</accession>
<dbReference type="STRING" id="857967.G0QMP0"/>
<dbReference type="RefSeq" id="XP_004037501.1">
    <property type="nucleotide sequence ID" value="XM_004037453.1"/>
</dbReference>
<name>G0QMP0_ICHMU</name>
<evidence type="ECO:0000256" key="1">
    <source>
        <dbReference type="ARBA" id="ARBA00004141"/>
    </source>
</evidence>
<dbReference type="OMA" id="IIPAVWF"/>
<comment type="similarity">
    <text evidence="2">Belongs to the ERGIC family.</text>
</comment>
<protein>
    <recommendedName>
        <fullName evidence="12">Endoplasmic reticulum vesicle transporter C-terminal domain-containing protein</fullName>
    </recommendedName>
</protein>
<dbReference type="InterPro" id="IPR045888">
    <property type="entry name" value="Erv"/>
</dbReference>
<dbReference type="InterPro" id="IPR012936">
    <property type="entry name" value="Erv_C"/>
</dbReference>
<evidence type="ECO:0000256" key="7">
    <source>
        <dbReference type="SAM" id="Phobius"/>
    </source>
</evidence>
<dbReference type="Pfam" id="PF07970">
    <property type="entry name" value="COPIIcoated_ERV"/>
    <property type="match status" value="1"/>
</dbReference>
<dbReference type="Pfam" id="PF13850">
    <property type="entry name" value="ERGIC_N"/>
    <property type="match status" value="1"/>
</dbReference>
<evidence type="ECO:0000256" key="2">
    <source>
        <dbReference type="ARBA" id="ARBA00005648"/>
    </source>
</evidence>
<evidence type="ECO:0000256" key="5">
    <source>
        <dbReference type="ARBA" id="ARBA00023136"/>
    </source>
</evidence>
<evidence type="ECO:0000256" key="3">
    <source>
        <dbReference type="ARBA" id="ARBA00022692"/>
    </source>
</evidence>
<dbReference type="Proteomes" id="UP000008983">
    <property type="component" value="Unassembled WGS sequence"/>
</dbReference>
<feature type="domain" description="Endoplasmic reticulum vesicle transporter N-terminal" evidence="9">
    <location>
        <begin position="2"/>
        <end position="45"/>
    </location>
</feature>
<dbReference type="PANTHER" id="PTHR10984">
    <property type="entry name" value="ENDOPLASMIC RETICULUM-GOLGI INTERMEDIATE COMPARTMENT PROTEIN"/>
    <property type="match status" value="1"/>
</dbReference>
<keyword evidence="5 7" id="KW-0472">Membrane</keyword>
<dbReference type="GO" id="GO:0005783">
    <property type="term" value="C:endoplasmic reticulum"/>
    <property type="evidence" value="ECO:0007669"/>
    <property type="project" value="TreeGrafter"/>
</dbReference>
<dbReference type="OrthoDB" id="270930at2759"/>
<feature type="transmembrane region" description="Helical" evidence="7">
    <location>
        <begin position="248"/>
        <end position="269"/>
    </location>
</feature>
<dbReference type="InterPro" id="IPR039542">
    <property type="entry name" value="Erv_N"/>
</dbReference>
<evidence type="ECO:0000259" key="9">
    <source>
        <dbReference type="Pfam" id="PF13850"/>
    </source>
</evidence>
<dbReference type="EMBL" id="GL983434">
    <property type="protein sequence ID" value="EGR33515.1"/>
    <property type="molecule type" value="Genomic_DNA"/>
</dbReference>
<comment type="subcellular location">
    <subcellularLocation>
        <location evidence="1">Membrane</location>
        <topology evidence="1">Multi-pass membrane protein</topology>
    </subcellularLocation>
</comment>
<evidence type="ECO:0000256" key="4">
    <source>
        <dbReference type="ARBA" id="ARBA00022989"/>
    </source>
</evidence>
<dbReference type="InParanoid" id="G0QMP0"/>
<dbReference type="PANTHER" id="PTHR10984:SF25">
    <property type="entry name" value="ENDOPLASMIC RETICULUM-GOLGI INTERMEDIATE COMPARTMENT PROTEIN 3"/>
    <property type="match status" value="1"/>
</dbReference>
<evidence type="ECO:0000313" key="10">
    <source>
        <dbReference type="EMBL" id="EGR33515.1"/>
    </source>
</evidence>
<evidence type="ECO:0000313" key="11">
    <source>
        <dbReference type="Proteomes" id="UP000008983"/>
    </source>
</evidence>
<sequence length="290" mass="33654">EETSEMFVDSLRGGQKIRVNLDIDFPKFPCDILSLDFQDIMGSHSVNVEGDLHKTRITKTGEYFDRHEQQQNKQHSGHAHDQSNQVDLQRIQQAIQNKEGCKLSGFMYVNRVPGNFHISCHAFGQILGYVFRITGINTIDLSHKINHLSFGDEDEIKIVKKQFTLGVLNPMDKLVKTKQKHFENYGISYNYYLNVVPTTYIDEWGYTYYVNQFVFTENQIQTDYIPAIYFRYDLSPVTVMFKKDRMPFLHFLVQVSAIVGGIFTIAAFMDEIAFKIVIQLFKNSEGEKFL</sequence>
<evidence type="ECO:0008006" key="12">
    <source>
        <dbReference type="Google" id="ProtNLM"/>
    </source>
</evidence>
<dbReference type="eggNOG" id="KOG2667">
    <property type="taxonomic scope" value="Eukaryota"/>
</dbReference>
<dbReference type="GeneID" id="14909697"/>
<dbReference type="AlphaFoldDB" id="G0QMP0"/>
<evidence type="ECO:0000256" key="6">
    <source>
        <dbReference type="SAM" id="MobiDB-lite"/>
    </source>
</evidence>
<organism evidence="10 11">
    <name type="scientific">Ichthyophthirius multifiliis</name>
    <name type="common">White spot disease agent</name>
    <name type="synonym">Ich</name>
    <dbReference type="NCBI Taxonomy" id="5932"/>
    <lineage>
        <taxon>Eukaryota</taxon>
        <taxon>Sar</taxon>
        <taxon>Alveolata</taxon>
        <taxon>Ciliophora</taxon>
        <taxon>Intramacronucleata</taxon>
        <taxon>Oligohymenophorea</taxon>
        <taxon>Hymenostomatida</taxon>
        <taxon>Ophryoglenina</taxon>
        <taxon>Ichthyophthirius</taxon>
    </lineage>
</organism>
<gene>
    <name evidence="10" type="ORF">IMG5_050820</name>
</gene>
<evidence type="ECO:0000259" key="8">
    <source>
        <dbReference type="Pfam" id="PF07970"/>
    </source>
</evidence>
<dbReference type="GO" id="GO:0030134">
    <property type="term" value="C:COPII-coated ER to Golgi transport vesicle"/>
    <property type="evidence" value="ECO:0007669"/>
    <property type="project" value="TreeGrafter"/>
</dbReference>
<reference evidence="10 11" key="1">
    <citation type="submission" date="2011-07" db="EMBL/GenBank/DDBJ databases">
        <authorList>
            <person name="Coyne R."/>
            <person name="Brami D."/>
            <person name="Johnson J."/>
            <person name="Hostetler J."/>
            <person name="Hannick L."/>
            <person name="Clark T."/>
            <person name="Cassidy-Hanley D."/>
            <person name="Inman J."/>
        </authorList>
    </citation>
    <scope>NUCLEOTIDE SEQUENCE [LARGE SCALE GENOMIC DNA]</scope>
    <source>
        <strain evidence="10 11">G5</strain>
    </source>
</reference>
<feature type="region of interest" description="Disordered" evidence="6">
    <location>
        <begin position="67"/>
        <end position="86"/>
    </location>
</feature>
<proteinExistence type="inferred from homology"/>
<keyword evidence="11" id="KW-1185">Reference proteome</keyword>
<dbReference type="GO" id="GO:0016020">
    <property type="term" value="C:membrane"/>
    <property type="evidence" value="ECO:0007669"/>
    <property type="project" value="UniProtKB-SubCell"/>
</dbReference>
<feature type="domain" description="Endoplasmic reticulum vesicle transporter C-terminal" evidence="8">
    <location>
        <begin position="69"/>
        <end position="270"/>
    </location>
</feature>
<feature type="non-terminal residue" evidence="10">
    <location>
        <position position="1"/>
    </location>
</feature>